<organism evidence="2 3">
    <name type="scientific">Cryptosporidium andersoni</name>
    <dbReference type="NCBI Taxonomy" id="117008"/>
    <lineage>
        <taxon>Eukaryota</taxon>
        <taxon>Sar</taxon>
        <taxon>Alveolata</taxon>
        <taxon>Apicomplexa</taxon>
        <taxon>Conoidasida</taxon>
        <taxon>Coccidia</taxon>
        <taxon>Eucoccidiorida</taxon>
        <taxon>Eimeriorina</taxon>
        <taxon>Cryptosporidiidae</taxon>
        <taxon>Cryptosporidium</taxon>
    </lineage>
</organism>
<sequence>MGSHHSNIAQWCNIPISGSCDAIGASFGTPPSGYLGFTSGLAIKVVPPQNVNSINYYIHSSDQVVAQITCVKGSITMSICGQNTSSGAPDPGSYSYCSMIIGLSNGNLVVSPPGYPDASLISLPNCNLILSGRGTKIRSSSSNTVNWSWYTNYNPVSPNANTPTSTGVNNIIPALALPTTTTTKTTNTIKTTIITTTTTTTTTTAAPKLIENGSSYVIVPSIQSITASISFTINIEDLSENSALAILNDNSGNELVSISFNSCCVKLSTNNGNVYDKAKYSSFGISSSSVLFSLGWTASFFYLILTSSWTIIAQIPTLNSTSTPASISLTSNGNNLSTTWTYKTLFSPPQASYCSINGINRSCKATGAQFQDFWSADSTFLRYGFLAPSINNYPIVLSISVGSVEAISISFTNIGITMNSQYTGSSVSYLYKNPPSEGSWIAGDLFYLSPSLYSVLNTLSQATSCLVNEPSCPNEEYNSWMSLSLENTLLTYAYLASQSTTTGASNIGDSVFFLGYNGNIIGNVTVSSYSTFTSITSVNSPVIQPILYYKLVSGVAPEINIANSILSSVKTHILNNEPMYTNNKKSESDSTTNKTDTHETSTHKSWLQELLSWL</sequence>
<evidence type="ECO:0000313" key="3">
    <source>
        <dbReference type="Proteomes" id="UP000186804"/>
    </source>
</evidence>
<keyword evidence="3" id="KW-1185">Reference proteome</keyword>
<dbReference type="VEuPathDB" id="CryptoDB:cand_012370"/>
<comment type="caution">
    <text evidence="2">The sequence shown here is derived from an EMBL/GenBank/DDBJ whole genome shotgun (WGS) entry which is preliminary data.</text>
</comment>
<dbReference type="RefSeq" id="XP_067066994.1">
    <property type="nucleotide sequence ID" value="XM_067211475.1"/>
</dbReference>
<name>A0A1J4ME88_9CRYT</name>
<dbReference type="AlphaFoldDB" id="A0A1J4ME88"/>
<feature type="region of interest" description="Disordered" evidence="1">
    <location>
        <begin position="577"/>
        <end position="601"/>
    </location>
</feature>
<proteinExistence type="predicted"/>
<dbReference type="Proteomes" id="UP000186804">
    <property type="component" value="Unassembled WGS sequence"/>
</dbReference>
<accession>A0A1J4ME88</accession>
<gene>
    <name evidence="2" type="ORF">cand_012370</name>
</gene>
<feature type="compositionally biased region" description="Polar residues" evidence="1">
    <location>
        <begin position="577"/>
        <end position="594"/>
    </location>
</feature>
<dbReference type="OrthoDB" id="342798at2759"/>
<dbReference type="EMBL" id="LRBS01000112">
    <property type="protein sequence ID" value="OII72554.1"/>
    <property type="molecule type" value="Genomic_DNA"/>
</dbReference>
<evidence type="ECO:0000313" key="2">
    <source>
        <dbReference type="EMBL" id="OII72554.1"/>
    </source>
</evidence>
<protein>
    <submittedName>
        <fullName evidence="2">Uncharacterized protein</fullName>
    </submittedName>
</protein>
<evidence type="ECO:0000256" key="1">
    <source>
        <dbReference type="SAM" id="MobiDB-lite"/>
    </source>
</evidence>
<dbReference type="GeneID" id="92365422"/>
<reference evidence="2 3" key="1">
    <citation type="submission" date="2016-10" db="EMBL/GenBank/DDBJ databases">
        <title>Reductive evolution of mitochondrial metabolism and differential evolution of invasion-related proteins in Cryptosporidium.</title>
        <authorList>
            <person name="Liu S."/>
            <person name="Roellig D.M."/>
            <person name="Guo Y."/>
            <person name="Li N."/>
            <person name="Frace M.A."/>
            <person name="Tang K."/>
            <person name="Zhang L."/>
            <person name="Feng Y."/>
            <person name="Xiao L."/>
        </authorList>
    </citation>
    <scope>NUCLEOTIDE SEQUENCE [LARGE SCALE GENOMIC DNA]</scope>
    <source>
        <strain evidence="2">30847</strain>
    </source>
</reference>